<feature type="domain" description="Fe-containing alcohol dehydrogenase-like C-terminal" evidence="3">
    <location>
        <begin position="191"/>
        <end position="379"/>
    </location>
</feature>
<dbReference type="RefSeq" id="WP_177718478.1">
    <property type="nucleotide sequence ID" value="NZ_JACRSQ010000012.1"/>
</dbReference>
<accession>A0A926DSE2</accession>
<name>A0A926DSE2_9FIRM</name>
<keyword evidence="5" id="KW-1185">Reference proteome</keyword>
<evidence type="ECO:0000259" key="2">
    <source>
        <dbReference type="Pfam" id="PF00465"/>
    </source>
</evidence>
<dbReference type="Gene3D" id="1.20.1090.10">
    <property type="entry name" value="Dehydroquinate synthase-like - alpha domain"/>
    <property type="match status" value="1"/>
</dbReference>
<dbReference type="InterPro" id="IPR018211">
    <property type="entry name" value="ADH_Fe_CS"/>
</dbReference>
<dbReference type="PANTHER" id="PTHR43633">
    <property type="entry name" value="ALCOHOL DEHYDROGENASE YQHD"/>
    <property type="match status" value="1"/>
</dbReference>
<dbReference type="GO" id="GO:0046872">
    <property type="term" value="F:metal ion binding"/>
    <property type="evidence" value="ECO:0007669"/>
    <property type="project" value="InterPro"/>
</dbReference>
<dbReference type="GO" id="GO:0008106">
    <property type="term" value="F:alcohol dehydrogenase (NADP+) activity"/>
    <property type="evidence" value="ECO:0007669"/>
    <property type="project" value="TreeGrafter"/>
</dbReference>
<feature type="domain" description="Alcohol dehydrogenase iron-type/glycerol dehydrogenase GldA" evidence="2">
    <location>
        <begin position="9"/>
        <end position="177"/>
    </location>
</feature>
<evidence type="ECO:0000313" key="5">
    <source>
        <dbReference type="Proteomes" id="UP000657006"/>
    </source>
</evidence>
<dbReference type="GO" id="GO:1990002">
    <property type="term" value="F:methylglyoxal reductase (NADPH) (acetol producing) activity"/>
    <property type="evidence" value="ECO:0007669"/>
    <property type="project" value="TreeGrafter"/>
</dbReference>
<gene>
    <name evidence="4" type="ORF">H8730_09275</name>
</gene>
<dbReference type="AlphaFoldDB" id="A0A926DSE2"/>
<proteinExistence type="predicted"/>
<keyword evidence="1" id="KW-0560">Oxidoreductase</keyword>
<evidence type="ECO:0000259" key="3">
    <source>
        <dbReference type="Pfam" id="PF25137"/>
    </source>
</evidence>
<dbReference type="InterPro" id="IPR001670">
    <property type="entry name" value="ADH_Fe/GldA"/>
</dbReference>
<reference evidence="4" key="1">
    <citation type="submission" date="2020-08" db="EMBL/GenBank/DDBJ databases">
        <title>Genome public.</title>
        <authorList>
            <person name="Liu C."/>
            <person name="Sun Q."/>
        </authorList>
    </citation>
    <scope>NUCLEOTIDE SEQUENCE</scope>
    <source>
        <strain evidence="4">NSJ-32</strain>
    </source>
</reference>
<dbReference type="Proteomes" id="UP000657006">
    <property type="component" value="Unassembled WGS sequence"/>
</dbReference>
<dbReference type="Pfam" id="PF00465">
    <property type="entry name" value="Fe-ADH"/>
    <property type="match status" value="1"/>
</dbReference>
<dbReference type="FunFam" id="3.40.50.1970:FF:000003">
    <property type="entry name" value="Alcohol dehydrogenase, iron-containing"/>
    <property type="match status" value="1"/>
</dbReference>
<sequence length="381" mass="41675">MNNFTFSYPTRVYFGEGSAAQAFSAELGKVGETVMLAFGGGSVKKNGVYDEMKALLEQAGKKVVDFSGIMSNPTYIKVQEGAELAREYHVDFILAVGGGSVIDCCKVVSAQAMLDEDIWNMEYGKGKFPAAGIPMGAVVTASGTGAEMNAGAVITYEEKKWKGPIFGTAASFAVLDPTYTMSVPSMQVLSGAFDTLSHAMETYLGASDEENVSDDVALAIMRNTVVNMRRLLKDIHDMQARSNLMWDSAMAENGILKCGRLTDFQVHQMEHQLGAYTDCNHGQGLAVIHPAYYRHIVKDAPEKFIRFAKVVFGVDTAEAGVEALEDFIRECGLPTKMSQLKSTVEITPEVLRQVADTCNIIKCNPRELDREEIYQILLECM</sequence>
<dbReference type="Gene3D" id="3.40.50.1970">
    <property type="match status" value="1"/>
</dbReference>
<evidence type="ECO:0000313" key="4">
    <source>
        <dbReference type="EMBL" id="MBC8543736.1"/>
    </source>
</evidence>
<dbReference type="CDD" id="cd08187">
    <property type="entry name" value="BDH"/>
    <property type="match status" value="1"/>
</dbReference>
<dbReference type="PROSITE" id="PS00913">
    <property type="entry name" value="ADH_IRON_1"/>
    <property type="match status" value="1"/>
</dbReference>
<protein>
    <submittedName>
        <fullName evidence="4">Iron-containing alcohol dehydrogenase</fullName>
    </submittedName>
</protein>
<dbReference type="SUPFAM" id="SSF56796">
    <property type="entry name" value="Dehydroquinate synthase-like"/>
    <property type="match status" value="1"/>
</dbReference>
<evidence type="ECO:0000256" key="1">
    <source>
        <dbReference type="ARBA" id="ARBA00023002"/>
    </source>
</evidence>
<comment type="caution">
    <text evidence="4">The sequence shown here is derived from an EMBL/GenBank/DDBJ whole genome shotgun (WGS) entry which is preliminary data.</text>
</comment>
<dbReference type="Pfam" id="PF25137">
    <property type="entry name" value="ADH_Fe_C"/>
    <property type="match status" value="1"/>
</dbReference>
<organism evidence="4 5">
    <name type="scientific">Bianquea renquensis</name>
    <dbReference type="NCBI Taxonomy" id="2763661"/>
    <lineage>
        <taxon>Bacteria</taxon>
        <taxon>Bacillati</taxon>
        <taxon>Bacillota</taxon>
        <taxon>Clostridia</taxon>
        <taxon>Eubacteriales</taxon>
        <taxon>Bianqueaceae</taxon>
        <taxon>Bianquea</taxon>
    </lineage>
</organism>
<dbReference type="GO" id="GO:0005829">
    <property type="term" value="C:cytosol"/>
    <property type="evidence" value="ECO:0007669"/>
    <property type="project" value="TreeGrafter"/>
</dbReference>
<dbReference type="GO" id="GO:1990362">
    <property type="term" value="F:butanol dehydrogenase (NAD+) activity"/>
    <property type="evidence" value="ECO:0007669"/>
    <property type="project" value="InterPro"/>
</dbReference>
<dbReference type="InterPro" id="IPR044731">
    <property type="entry name" value="BDH-like"/>
</dbReference>
<dbReference type="EMBL" id="JACRSQ010000012">
    <property type="protein sequence ID" value="MBC8543736.1"/>
    <property type="molecule type" value="Genomic_DNA"/>
</dbReference>
<dbReference type="PANTHER" id="PTHR43633:SF1">
    <property type="entry name" value="ALCOHOL DEHYDROGENASE YQHD"/>
    <property type="match status" value="1"/>
</dbReference>
<dbReference type="InterPro" id="IPR056798">
    <property type="entry name" value="ADH_Fe_C"/>
</dbReference>